<dbReference type="STRING" id="34720.A0A151JTH4"/>
<dbReference type="Proteomes" id="UP000078541">
    <property type="component" value="Unassembled WGS sequence"/>
</dbReference>
<sequence length="153" mass="17818">EFHAVIKHLHMKGLTPKEIKAELNDVRSTSASAFATIYNVNEFKHGTSTCDVPLLFVDKRDCVTISKQCLMFQRNPDEFLRRFITVNETWIHYFTSETKENFVVPSLTVGHRQSVVARIARLADAKTQMQNHIHRHGQSYISRRVRGDETRYR</sequence>
<proteinExistence type="predicted"/>
<evidence type="ECO:0000313" key="1">
    <source>
        <dbReference type="EMBL" id="KYN32545.1"/>
    </source>
</evidence>
<evidence type="ECO:0008006" key="3">
    <source>
        <dbReference type="Google" id="ProtNLM"/>
    </source>
</evidence>
<organism evidence="1 2">
    <name type="scientific">Trachymyrmex septentrionalis</name>
    <dbReference type="NCBI Taxonomy" id="34720"/>
    <lineage>
        <taxon>Eukaryota</taxon>
        <taxon>Metazoa</taxon>
        <taxon>Ecdysozoa</taxon>
        <taxon>Arthropoda</taxon>
        <taxon>Hexapoda</taxon>
        <taxon>Insecta</taxon>
        <taxon>Pterygota</taxon>
        <taxon>Neoptera</taxon>
        <taxon>Endopterygota</taxon>
        <taxon>Hymenoptera</taxon>
        <taxon>Apocrita</taxon>
        <taxon>Aculeata</taxon>
        <taxon>Formicoidea</taxon>
        <taxon>Formicidae</taxon>
        <taxon>Myrmicinae</taxon>
        <taxon>Trachymyrmex</taxon>
    </lineage>
</organism>
<reference evidence="1 2" key="1">
    <citation type="submission" date="2016-03" db="EMBL/GenBank/DDBJ databases">
        <title>Trachymyrmex septentrionalis WGS genome.</title>
        <authorList>
            <person name="Nygaard S."/>
            <person name="Hu H."/>
            <person name="Boomsma J."/>
            <person name="Zhang G."/>
        </authorList>
    </citation>
    <scope>NUCLEOTIDE SEQUENCE [LARGE SCALE GENOMIC DNA]</scope>
    <source>
        <strain evidence="1">Tsep2-gDNA-1</strain>
        <tissue evidence="1">Whole body</tissue>
    </source>
</reference>
<feature type="non-terminal residue" evidence="1">
    <location>
        <position position="1"/>
    </location>
</feature>
<dbReference type="AlphaFoldDB" id="A0A151JTH4"/>
<gene>
    <name evidence="1" type="ORF">ALC56_13143</name>
</gene>
<dbReference type="EMBL" id="KQ981952">
    <property type="protein sequence ID" value="KYN32545.1"/>
    <property type="molecule type" value="Genomic_DNA"/>
</dbReference>
<protein>
    <recommendedName>
        <fullName evidence="3">Mos1 transposase HTH domain-containing protein</fullName>
    </recommendedName>
</protein>
<accession>A0A151JTH4</accession>
<keyword evidence="2" id="KW-1185">Reference proteome</keyword>
<evidence type="ECO:0000313" key="2">
    <source>
        <dbReference type="Proteomes" id="UP000078541"/>
    </source>
</evidence>
<name>A0A151JTH4_9HYME</name>